<gene>
    <name evidence="2" type="ORF">E6K76_10855</name>
</gene>
<sequence>MRSRPLFVPFGSGFRARLALLPLLALLHSAPAHAAFHLNEFTKVMVGLNGNNTIQAVELKMLAGGENLVGGMSIKVYNAAGMQVDSLGSFAGSVPNGVAGRNILCATENFSAAFGITPDLLIKPGLLVGTGQVSFEKPTCFANAVGYGSVTTPKNGTTSASALPADFAMALVRTIDDGTAVFCPLSEDAAARFQLASGSSASPITFTNNSGASVNVFPTASGVDGTPPGQAALRVYPNPFNTGARIVAPGYGYLSVYDIRGRMVRSWGSPFVSPAVVGPMQLDWNGTDAAGHRLPSGIYFVQYGLSPQDRARVVLLR</sequence>
<proteinExistence type="predicted"/>
<evidence type="ECO:0000313" key="3">
    <source>
        <dbReference type="Proteomes" id="UP000316852"/>
    </source>
</evidence>
<evidence type="ECO:0000313" key="2">
    <source>
        <dbReference type="EMBL" id="TMQ57237.1"/>
    </source>
</evidence>
<feature type="signal peptide" evidence="1">
    <location>
        <begin position="1"/>
        <end position="34"/>
    </location>
</feature>
<dbReference type="EMBL" id="VBOW01000067">
    <property type="protein sequence ID" value="TMQ57237.1"/>
    <property type="molecule type" value="Genomic_DNA"/>
</dbReference>
<dbReference type="AlphaFoldDB" id="A0A538T0S6"/>
<organism evidence="2 3">
    <name type="scientific">Eiseniibacteriota bacterium</name>
    <dbReference type="NCBI Taxonomy" id="2212470"/>
    <lineage>
        <taxon>Bacteria</taxon>
        <taxon>Candidatus Eiseniibacteriota</taxon>
    </lineage>
</organism>
<accession>A0A538T0S6</accession>
<keyword evidence="1" id="KW-0732">Signal</keyword>
<reference evidence="2 3" key="1">
    <citation type="journal article" date="2019" name="Nat. Microbiol.">
        <title>Mediterranean grassland soil C-N compound turnover is dependent on rainfall and depth, and is mediated by genomically divergent microorganisms.</title>
        <authorList>
            <person name="Diamond S."/>
            <person name="Andeer P.F."/>
            <person name="Li Z."/>
            <person name="Crits-Christoph A."/>
            <person name="Burstein D."/>
            <person name="Anantharaman K."/>
            <person name="Lane K.R."/>
            <person name="Thomas B.C."/>
            <person name="Pan C."/>
            <person name="Northen T.R."/>
            <person name="Banfield J.F."/>
        </authorList>
    </citation>
    <scope>NUCLEOTIDE SEQUENCE [LARGE SCALE GENOMIC DNA]</scope>
    <source>
        <strain evidence="2">WS_6</strain>
    </source>
</reference>
<dbReference type="Gene3D" id="2.60.40.4070">
    <property type="match status" value="1"/>
</dbReference>
<dbReference type="Proteomes" id="UP000316852">
    <property type="component" value="Unassembled WGS sequence"/>
</dbReference>
<protein>
    <submittedName>
        <fullName evidence="2">T9SS type A sorting domain-containing protein</fullName>
    </submittedName>
</protein>
<name>A0A538T0S6_UNCEI</name>
<evidence type="ECO:0000256" key="1">
    <source>
        <dbReference type="SAM" id="SignalP"/>
    </source>
</evidence>
<feature type="chain" id="PRO_5021956909" evidence="1">
    <location>
        <begin position="35"/>
        <end position="317"/>
    </location>
</feature>
<comment type="caution">
    <text evidence="2">The sequence shown here is derived from an EMBL/GenBank/DDBJ whole genome shotgun (WGS) entry which is preliminary data.</text>
</comment>